<dbReference type="EMBL" id="CP042914">
    <property type="protein sequence ID" value="QEG41775.1"/>
    <property type="molecule type" value="Genomic_DNA"/>
</dbReference>
<dbReference type="PROSITE" id="PS51257">
    <property type="entry name" value="PROKAR_LIPOPROTEIN"/>
    <property type="match status" value="1"/>
</dbReference>
<accession>A0A5B9QWL3</accession>
<name>A0A5B9QWL3_9BACT</name>
<dbReference type="OrthoDB" id="244536at2"/>
<dbReference type="SUPFAM" id="SSF53850">
    <property type="entry name" value="Periplasmic binding protein-like II"/>
    <property type="match status" value="1"/>
</dbReference>
<evidence type="ECO:0000313" key="2">
    <source>
        <dbReference type="Proteomes" id="UP000325286"/>
    </source>
</evidence>
<dbReference type="RefSeq" id="WP_068130216.1">
    <property type="nucleotide sequence ID" value="NZ_CP042914.1"/>
</dbReference>
<protein>
    <recommendedName>
        <fullName evidence="3">Bacterial extracellular solute-binding protein</fullName>
    </recommendedName>
</protein>
<sequence length="474" mass="51272">MNRNLSNLLRFLLGVGLAVTWVGCRKADSPDTDSAPAVSSNVPLRVAMVGSAEEAEAVQRAWLAVSDQPIEITAIESPESNAPESNAPASEDVGVRTAVNQRLVESAPQHDVLIYPAAHTGALQSAGAVRRLGNQFLSTRVDEQSEAPVLLPALRQGVMKYGSETIGVPLGAVQPVLLLPPTADESPQDWTWETYGQRVAALEPGQAAEPLADGWAAVAMLYRANSYCGTSWLFRGDELRPVLATAPYLRALRELQRDAAHYPEQRMDPAAVWQAASEGRLQLAISWPMTLDNLASDADLIIAPLPSSNEVFTGGDQQWQTRAEGRRQEWVLLTGQGPLASIASGCRQTSASESFLRWLSGNEGTASMRESVPGFTATHTDDSGASVGSTSQATAYDDVLQQQLANQYVRPLLRIPAADQYLQALDREVIAVLDGDKTPEDALVDASLAWEQITDAQDRRQQAKHWRMSQGMAR</sequence>
<organism evidence="1 2">
    <name type="scientific">Roseimaritima ulvae</name>
    <dbReference type="NCBI Taxonomy" id="980254"/>
    <lineage>
        <taxon>Bacteria</taxon>
        <taxon>Pseudomonadati</taxon>
        <taxon>Planctomycetota</taxon>
        <taxon>Planctomycetia</taxon>
        <taxon>Pirellulales</taxon>
        <taxon>Pirellulaceae</taxon>
        <taxon>Roseimaritima</taxon>
    </lineage>
</organism>
<keyword evidence="2" id="KW-1185">Reference proteome</keyword>
<proteinExistence type="predicted"/>
<dbReference type="AlphaFoldDB" id="A0A5B9QWL3"/>
<reference evidence="1 2" key="1">
    <citation type="submission" date="2019-08" db="EMBL/GenBank/DDBJ databases">
        <title>Deep-cultivation of Planctomycetes and their phenomic and genomic characterization uncovers novel biology.</title>
        <authorList>
            <person name="Wiegand S."/>
            <person name="Jogler M."/>
            <person name="Boedeker C."/>
            <person name="Pinto D."/>
            <person name="Vollmers J."/>
            <person name="Rivas-Marin E."/>
            <person name="Kohn T."/>
            <person name="Peeters S.H."/>
            <person name="Heuer A."/>
            <person name="Rast P."/>
            <person name="Oberbeckmann S."/>
            <person name="Bunk B."/>
            <person name="Jeske O."/>
            <person name="Meyerdierks A."/>
            <person name="Storesund J.E."/>
            <person name="Kallscheuer N."/>
            <person name="Luecker S."/>
            <person name="Lage O.M."/>
            <person name="Pohl T."/>
            <person name="Merkel B.J."/>
            <person name="Hornburger P."/>
            <person name="Mueller R.-W."/>
            <person name="Bruemmer F."/>
            <person name="Labrenz M."/>
            <person name="Spormann A.M."/>
            <person name="Op den Camp H."/>
            <person name="Overmann J."/>
            <person name="Amann R."/>
            <person name="Jetten M.S.M."/>
            <person name="Mascher T."/>
            <person name="Medema M.H."/>
            <person name="Devos D.P."/>
            <person name="Kaster A.-K."/>
            <person name="Ovreas L."/>
            <person name="Rohde M."/>
            <person name="Galperin M.Y."/>
            <person name="Jogler C."/>
        </authorList>
    </citation>
    <scope>NUCLEOTIDE SEQUENCE [LARGE SCALE GENOMIC DNA]</scope>
    <source>
        <strain evidence="1 2">UC8</strain>
    </source>
</reference>
<dbReference type="Proteomes" id="UP000325286">
    <property type="component" value="Chromosome"/>
</dbReference>
<dbReference type="KEGG" id="rul:UC8_38010"/>
<evidence type="ECO:0008006" key="3">
    <source>
        <dbReference type="Google" id="ProtNLM"/>
    </source>
</evidence>
<evidence type="ECO:0000313" key="1">
    <source>
        <dbReference type="EMBL" id="QEG41775.1"/>
    </source>
</evidence>
<gene>
    <name evidence="1" type="ORF">UC8_38010</name>
</gene>
<dbReference type="Gene3D" id="3.40.190.10">
    <property type="entry name" value="Periplasmic binding protein-like II"/>
    <property type="match status" value="1"/>
</dbReference>